<dbReference type="AlphaFoldDB" id="A0A409Y9Q6"/>
<evidence type="ECO:0000313" key="4">
    <source>
        <dbReference type="Proteomes" id="UP000284842"/>
    </source>
</evidence>
<name>A0A409Y9Q6_9AGAR</name>
<protein>
    <recommendedName>
        <fullName evidence="5">THO1-MOS11 C-terminal domain-containing protein</fullName>
    </recommendedName>
</protein>
<dbReference type="EMBL" id="NHTK01001348">
    <property type="protein sequence ID" value="PPQ99719.1"/>
    <property type="molecule type" value="Genomic_DNA"/>
</dbReference>
<dbReference type="Proteomes" id="UP000284842">
    <property type="component" value="Unassembled WGS sequence"/>
</dbReference>
<feature type="compositionally biased region" description="Low complexity" evidence="2">
    <location>
        <begin position="72"/>
        <end position="88"/>
    </location>
</feature>
<proteinExistence type="predicted"/>
<gene>
    <name evidence="3" type="ORF">CVT24_009702</name>
</gene>
<dbReference type="PANTHER" id="PTHR46551:SF1">
    <property type="entry name" value="SAP DOMAIN-CONTAINING RIBONUCLEOPROTEIN"/>
    <property type="match status" value="1"/>
</dbReference>
<evidence type="ECO:0000313" key="3">
    <source>
        <dbReference type="EMBL" id="PPQ99719.1"/>
    </source>
</evidence>
<accession>A0A409Y9Q6</accession>
<keyword evidence="4" id="KW-1185">Reference proteome</keyword>
<dbReference type="InParanoid" id="A0A409Y9Q6"/>
<dbReference type="STRING" id="181874.A0A409Y9Q6"/>
<evidence type="ECO:0008006" key="5">
    <source>
        <dbReference type="Google" id="ProtNLM"/>
    </source>
</evidence>
<feature type="compositionally biased region" description="Polar residues" evidence="2">
    <location>
        <begin position="101"/>
        <end position="115"/>
    </location>
</feature>
<dbReference type="InterPro" id="IPR036361">
    <property type="entry name" value="SAP_dom_sf"/>
</dbReference>
<dbReference type="PANTHER" id="PTHR46551">
    <property type="entry name" value="SAP DOMAIN-CONTAINING RIBONUCLEOPROTEIN"/>
    <property type="match status" value="1"/>
</dbReference>
<evidence type="ECO:0000256" key="2">
    <source>
        <dbReference type="SAM" id="MobiDB-lite"/>
    </source>
</evidence>
<dbReference type="OrthoDB" id="445357at2759"/>
<dbReference type="Gene3D" id="1.10.720.30">
    <property type="entry name" value="SAP domain"/>
    <property type="match status" value="1"/>
</dbReference>
<comment type="caution">
    <text evidence="3">The sequence shown here is derived from an EMBL/GenBank/DDBJ whole genome shotgun (WGS) entry which is preliminary data.</text>
</comment>
<organism evidence="3 4">
    <name type="scientific">Panaeolus cyanescens</name>
    <dbReference type="NCBI Taxonomy" id="181874"/>
    <lineage>
        <taxon>Eukaryota</taxon>
        <taxon>Fungi</taxon>
        <taxon>Dikarya</taxon>
        <taxon>Basidiomycota</taxon>
        <taxon>Agaricomycotina</taxon>
        <taxon>Agaricomycetes</taxon>
        <taxon>Agaricomycetidae</taxon>
        <taxon>Agaricales</taxon>
        <taxon>Agaricineae</taxon>
        <taxon>Galeropsidaceae</taxon>
        <taxon>Panaeolus</taxon>
    </lineage>
</organism>
<feature type="compositionally biased region" description="Polar residues" evidence="2">
    <location>
        <begin position="166"/>
        <end position="178"/>
    </location>
</feature>
<evidence type="ECO:0000256" key="1">
    <source>
        <dbReference type="ARBA" id="ARBA00022553"/>
    </source>
</evidence>
<sequence>MENKLKALKVADLKQILVKATISAPAKATKADLISRIQASQQAIDAYNALYPPADDLLAPPEEIDWNNVDQTTSETQQSSVTAESVEPTPAPPPQAEPLPVSTSETPTETATNESVVDPDLERRKQRAARFGIPLVEPHKQPIKKTKPTVDQAVLEARKSRFGLPATTNSKPDAQATNPKKRPAPATKPADPEEEERRRKRAERFGLSKCTCNIALSNLQYS</sequence>
<keyword evidence="1" id="KW-0597">Phosphoprotein</keyword>
<dbReference type="InterPro" id="IPR052240">
    <property type="entry name" value="SAP_domain_ribonucleoprotein"/>
</dbReference>
<dbReference type="FunCoup" id="A0A409Y9Q6">
    <property type="interactions" value="596"/>
</dbReference>
<feature type="region of interest" description="Disordered" evidence="2">
    <location>
        <begin position="72"/>
        <end position="204"/>
    </location>
</feature>
<reference evidence="3 4" key="1">
    <citation type="journal article" date="2018" name="Evol. Lett.">
        <title>Horizontal gene cluster transfer increased hallucinogenic mushroom diversity.</title>
        <authorList>
            <person name="Reynolds H.T."/>
            <person name="Vijayakumar V."/>
            <person name="Gluck-Thaler E."/>
            <person name="Korotkin H.B."/>
            <person name="Matheny P.B."/>
            <person name="Slot J.C."/>
        </authorList>
    </citation>
    <scope>NUCLEOTIDE SEQUENCE [LARGE SCALE GENOMIC DNA]</scope>
    <source>
        <strain evidence="3 4">2629</strain>
    </source>
</reference>
<dbReference type="GO" id="GO:0005634">
    <property type="term" value="C:nucleus"/>
    <property type="evidence" value="ECO:0007669"/>
    <property type="project" value="TreeGrafter"/>
</dbReference>
<dbReference type="GO" id="GO:0016973">
    <property type="term" value="P:poly(A)+ mRNA export from nucleus"/>
    <property type="evidence" value="ECO:0007669"/>
    <property type="project" value="TreeGrafter"/>
</dbReference>